<dbReference type="PROSITE" id="PS00041">
    <property type="entry name" value="HTH_ARAC_FAMILY_1"/>
    <property type="match status" value="1"/>
</dbReference>
<organism evidence="6 7">
    <name type="scientific">Gemmiger formicilis</name>
    <dbReference type="NCBI Taxonomy" id="745368"/>
    <lineage>
        <taxon>Bacteria</taxon>
        <taxon>Bacillati</taxon>
        <taxon>Bacillota</taxon>
        <taxon>Clostridia</taxon>
        <taxon>Eubacteriales</taxon>
        <taxon>Gemmiger</taxon>
    </lineage>
</organism>
<dbReference type="Proteomes" id="UP000190286">
    <property type="component" value="Unassembled WGS sequence"/>
</dbReference>
<keyword evidence="3" id="KW-0010">Activator</keyword>
<proteinExistence type="predicted"/>
<dbReference type="InterPro" id="IPR050204">
    <property type="entry name" value="AraC_XylS_family_regulators"/>
</dbReference>
<dbReference type="STRING" id="745368.SAMN02745178_01765"/>
<name>A0A1T4XFC2_9FIRM</name>
<dbReference type="AlphaFoldDB" id="A0A1T4XFC2"/>
<dbReference type="SMART" id="SM00342">
    <property type="entry name" value="HTH_ARAC"/>
    <property type="match status" value="1"/>
</dbReference>
<dbReference type="Gene3D" id="1.10.10.60">
    <property type="entry name" value="Homeodomain-like"/>
    <property type="match status" value="2"/>
</dbReference>
<evidence type="ECO:0000256" key="2">
    <source>
        <dbReference type="ARBA" id="ARBA00023125"/>
    </source>
</evidence>
<evidence type="ECO:0000313" key="7">
    <source>
        <dbReference type="Proteomes" id="UP000190286"/>
    </source>
</evidence>
<keyword evidence="1" id="KW-0805">Transcription regulation</keyword>
<evidence type="ECO:0000256" key="3">
    <source>
        <dbReference type="ARBA" id="ARBA00023159"/>
    </source>
</evidence>
<dbReference type="InterPro" id="IPR020449">
    <property type="entry name" value="Tscrpt_reg_AraC-type_HTH"/>
</dbReference>
<dbReference type="SUPFAM" id="SSF46689">
    <property type="entry name" value="Homeodomain-like"/>
    <property type="match status" value="2"/>
</dbReference>
<dbReference type="Gene3D" id="2.60.120.280">
    <property type="entry name" value="Regulatory protein AraC"/>
    <property type="match status" value="1"/>
</dbReference>
<dbReference type="InterPro" id="IPR018062">
    <property type="entry name" value="HTH_AraC-typ_CS"/>
</dbReference>
<dbReference type="InterPro" id="IPR037923">
    <property type="entry name" value="HTH-like"/>
</dbReference>
<dbReference type="RefSeq" id="WP_078784681.1">
    <property type="nucleotide sequence ID" value="NZ_CABIYV010000001.1"/>
</dbReference>
<reference evidence="6 7" key="1">
    <citation type="submission" date="2017-02" db="EMBL/GenBank/DDBJ databases">
        <authorList>
            <person name="Peterson S.W."/>
        </authorList>
    </citation>
    <scope>NUCLEOTIDE SEQUENCE [LARGE SCALE GENOMIC DNA]</scope>
    <source>
        <strain evidence="6 7">ATCC 27749</strain>
    </source>
</reference>
<evidence type="ECO:0000256" key="4">
    <source>
        <dbReference type="ARBA" id="ARBA00023163"/>
    </source>
</evidence>
<dbReference type="InterPro" id="IPR018060">
    <property type="entry name" value="HTH_AraC"/>
</dbReference>
<gene>
    <name evidence="6" type="ORF">SAMN02745178_01765</name>
</gene>
<keyword evidence="4" id="KW-0804">Transcription</keyword>
<keyword evidence="7" id="KW-1185">Reference proteome</keyword>
<sequence>MLTYNMDVEERSTWLRATPGAAALAQPFYCTEAGNFYGRAHFATARTDKESYLLFYTLSGSGLIEQNDQRVELPAGSALLLNCRTPQSYCTAPGQDHWHHYWAHLDGAGVANLAEVLQPQGRLSPVTVSRLEMQPLFESLAAEWEHGAAAQIEICLALHRMLALMARQLLAGDESRSNRTLIEQAAEYIRQHYAEPLSLDSLLAQTPVSKSWFLRLFRQYMGTTPYNFLLSTRITRAKELLVLTDFSVCEIAHQVGFGDESNFSTRFTAMVGQSPQQYRKSAMKPAEN</sequence>
<evidence type="ECO:0000259" key="5">
    <source>
        <dbReference type="PROSITE" id="PS01124"/>
    </source>
</evidence>
<keyword evidence="2 6" id="KW-0238">DNA-binding</keyword>
<dbReference type="PROSITE" id="PS01124">
    <property type="entry name" value="HTH_ARAC_FAMILY_2"/>
    <property type="match status" value="1"/>
</dbReference>
<evidence type="ECO:0000313" key="6">
    <source>
        <dbReference type="EMBL" id="SKA87751.1"/>
    </source>
</evidence>
<dbReference type="OrthoDB" id="1817726at2"/>
<evidence type="ECO:0000256" key="1">
    <source>
        <dbReference type="ARBA" id="ARBA00023015"/>
    </source>
</evidence>
<dbReference type="PRINTS" id="PR00032">
    <property type="entry name" value="HTHARAC"/>
</dbReference>
<dbReference type="InterPro" id="IPR003313">
    <property type="entry name" value="AraC-bd"/>
</dbReference>
<accession>A0A1T4XFC2</accession>
<feature type="domain" description="HTH araC/xylS-type" evidence="5">
    <location>
        <begin position="183"/>
        <end position="281"/>
    </location>
</feature>
<dbReference type="Pfam" id="PF12833">
    <property type="entry name" value="HTH_18"/>
    <property type="match status" value="1"/>
</dbReference>
<dbReference type="GO" id="GO:0043565">
    <property type="term" value="F:sequence-specific DNA binding"/>
    <property type="evidence" value="ECO:0007669"/>
    <property type="project" value="InterPro"/>
</dbReference>
<dbReference type="GO" id="GO:0003700">
    <property type="term" value="F:DNA-binding transcription factor activity"/>
    <property type="evidence" value="ECO:0007669"/>
    <property type="project" value="InterPro"/>
</dbReference>
<dbReference type="GeneID" id="93338221"/>
<dbReference type="SUPFAM" id="SSF51215">
    <property type="entry name" value="Regulatory protein AraC"/>
    <property type="match status" value="1"/>
</dbReference>
<dbReference type="InterPro" id="IPR009057">
    <property type="entry name" value="Homeodomain-like_sf"/>
</dbReference>
<dbReference type="PANTHER" id="PTHR46796:SF7">
    <property type="entry name" value="ARAC FAMILY TRANSCRIPTIONAL REGULATOR"/>
    <property type="match status" value="1"/>
</dbReference>
<dbReference type="PANTHER" id="PTHR46796">
    <property type="entry name" value="HTH-TYPE TRANSCRIPTIONAL ACTIVATOR RHAS-RELATED"/>
    <property type="match status" value="1"/>
</dbReference>
<dbReference type="Pfam" id="PF02311">
    <property type="entry name" value="AraC_binding"/>
    <property type="match status" value="1"/>
</dbReference>
<dbReference type="EMBL" id="FUYF01000009">
    <property type="protein sequence ID" value="SKA87751.1"/>
    <property type="molecule type" value="Genomic_DNA"/>
</dbReference>
<protein>
    <submittedName>
        <fullName evidence="6">AraC-type DNA-binding protein</fullName>
    </submittedName>
</protein>